<dbReference type="AlphaFoldDB" id="A0A1B8AHT0"/>
<comment type="caution">
    <text evidence="1">The sequence shown here is derived from an EMBL/GenBank/DDBJ whole genome shotgun (WGS) entry which is preliminary data.</text>
</comment>
<evidence type="ECO:0000313" key="1">
    <source>
        <dbReference type="EMBL" id="OBS20030.1"/>
    </source>
</evidence>
<evidence type="ECO:0000313" key="2">
    <source>
        <dbReference type="Proteomes" id="UP000091967"/>
    </source>
</evidence>
<gene>
    <name evidence="1" type="ORF">FPOA_11751</name>
</gene>
<dbReference type="Proteomes" id="UP000091967">
    <property type="component" value="Unassembled WGS sequence"/>
</dbReference>
<protein>
    <recommendedName>
        <fullName evidence="3">C2H2-type domain-containing protein</fullName>
    </recommendedName>
</protein>
<accession>A0A1B8AHT0</accession>
<dbReference type="EMBL" id="LYXU01000004">
    <property type="protein sequence ID" value="OBS20030.1"/>
    <property type="molecule type" value="Genomic_DNA"/>
</dbReference>
<dbReference type="STRING" id="36050.A0A1B8AHT0"/>
<sequence length="112" mass="12828">MHKLIHAERNIECAGCSRLFVTESAMLLHLEAGTCGSGTDRNDVIRLGQQCYQSGEYWSVTPGYNFQCPTCHNDFRLMSSLVQHVESDMCDENLDYDAPLRDFLEYVWSSLR</sequence>
<dbReference type="OMA" id="VEYYECP"/>
<keyword evidence="2" id="KW-1185">Reference proteome</keyword>
<proteinExistence type="predicted"/>
<organism evidence="1 2">
    <name type="scientific">Fusarium poae</name>
    <dbReference type="NCBI Taxonomy" id="36050"/>
    <lineage>
        <taxon>Eukaryota</taxon>
        <taxon>Fungi</taxon>
        <taxon>Dikarya</taxon>
        <taxon>Ascomycota</taxon>
        <taxon>Pezizomycotina</taxon>
        <taxon>Sordariomycetes</taxon>
        <taxon>Hypocreomycetidae</taxon>
        <taxon>Hypocreales</taxon>
        <taxon>Nectriaceae</taxon>
        <taxon>Fusarium</taxon>
    </lineage>
</organism>
<dbReference type="Gene3D" id="3.30.160.60">
    <property type="entry name" value="Classic Zinc Finger"/>
    <property type="match status" value="1"/>
</dbReference>
<reference evidence="1 2" key="1">
    <citation type="submission" date="2016-06" db="EMBL/GenBank/DDBJ databases">
        <title>Living apart together: crosstalk between the core and supernumerary genomes in a fungal plant pathogen.</title>
        <authorList>
            <person name="Vanheule A."/>
            <person name="Audenaert K."/>
            <person name="Warris S."/>
            <person name="Van De Geest H."/>
            <person name="Schijlen E."/>
            <person name="Hofte M."/>
            <person name="De Saeger S."/>
            <person name="Haesaert G."/>
            <person name="Waalwijk C."/>
            <person name="Van Der Lee T."/>
        </authorList>
    </citation>
    <scope>NUCLEOTIDE SEQUENCE [LARGE SCALE GENOMIC DNA]</scope>
    <source>
        <strain evidence="1 2">2516</strain>
    </source>
</reference>
<evidence type="ECO:0008006" key="3">
    <source>
        <dbReference type="Google" id="ProtNLM"/>
    </source>
</evidence>
<name>A0A1B8AHT0_FUSPO</name>